<dbReference type="SMART" id="SM00184">
    <property type="entry name" value="RING"/>
    <property type="match status" value="1"/>
</dbReference>
<dbReference type="PROSITE" id="PS50089">
    <property type="entry name" value="ZF_RING_2"/>
    <property type="match status" value="1"/>
</dbReference>
<dbReference type="Gene3D" id="3.30.40.10">
    <property type="entry name" value="Zinc/RING finger domain, C3HC4 (zinc finger)"/>
    <property type="match status" value="1"/>
</dbReference>
<keyword evidence="4" id="KW-1185">Reference proteome</keyword>
<evidence type="ECO:0000313" key="3">
    <source>
        <dbReference type="EMBL" id="KAK7275123.1"/>
    </source>
</evidence>
<dbReference type="InterPro" id="IPR001841">
    <property type="entry name" value="Znf_RING"/>
</dbReference>
<dbReference type="PANTHER" id="PTHR47662">
    <property type="entry name" value="RING-TYPE DOMAIN-CONTAINING PROTEIN"/>
    <property type="match status" value="1"/>
</dbReference>
<name>A0AAN9IBU9_CROPI</name>
<protein>
    <recommendedName>
        <fullName evidence="2">RING-type domain-containing protein</fullName>
    </recommendedName>
</protein>
<dbReference type="EMBL" id="JAYWIO010000003">
    <property type="protein sequence ID" value="KAK7275123.1"/>
    <property type="molecule type" value="Genomic_DNA"/>
</dbReference>
<feature type="domain" description="RING-type" evidence="2">
    <location>
        <begin position="57"/>
        <end position="100"/>
    </location>
</feature>
<sequence length="137" mass="16120">MLMKHLTLFYTHLKWVFDFLLFYPFYKLYDSPLPMIEEDVSVCHYESTPGSNEDVDCAVCLCKIGEGDEIRVLRCDHLFHKECLDKWVVGFKNANCPLCREAVGPRRVITELGAEVLFFHFCSINTSDDDRDTWWLR</sequence>
<organism evidence="3 4">
    <name type="scientific">Crotalaria pallida</name>
    <name type="common">Smooth rattlebox</name>
    <name type="synonym">Crotalaria striata</name>
    <dbReference type="NCBI Taxonomy" id="3830"/>
    <lineage>
        <taxon>Eukaryota</taxon>
        <taxon>Viridiplantae</taxon>
        <taxon>Streptophyta</taxon>
        <taxon>Embryophyta</taxon>
        <taxon>Tracheophyta</taxon>
        <taxon>Spermatophyta</taxon>
        <taxon>Magnoliopsida</taxon>
        <taxon>eudicotyledons</taxon>
        <taxon>Gunneridae</taxon>
        <taxon>Pentapetalae</taxon>
        <taxon>rosids</taxon>
        <taxon>fabids</taxon>
        <taxon>Fabales</taxon>
        <taxon>Fabaceae</taxon>
        <taxon>Papilionoideae</taxon>
        <taxon>50 kb inversion clade</taxon>
        <taxon>genistoids sensu lato</taxon>
        <taxon>core genistoids</taxon>
        <taxon>Crotalarieae</taxon>
        <taxon>Crotalaria</taxon>
    </lineage>
</organism>
<dbReference type="PANTHER" id="PTHR47662:SF1">
    <property type="entry name" value="RING-TYPE DOMAIN-CONTAINING PROTEIN"/>
    <property type="match status" value="1"/>
</dbReference>
<dbReference type="AlphaFoldDB" id="A0AAN9IBU9"/>
<keyword evidence="1" id="KW-0479">Metal-binding</keyword>
<accession>A0AAN9IBU9</accession>
<gene>
    <name evidence="3" type="ORF">RIF29_16230</name>
</gene>
<dbReference type="Proteomes" id="UP001372338">
    <property type="component" value="Unassembled WGS sequence"/>
</dbReference>
<keyword evidence="1" id="KW-0862">Zinc</keyword>
<evidence type="ECO:0000313" key="4">
    <source>
        <dbReference type="Proteomes" id="UP001372338"/>
    </source>
</evidence>
<dbReference type="InterPro" id="IPR013083">
    <property type="entry name" value="Znf_RING/FYVE/PHD"/>
</dbReference>
<keyword evidence="1" id="KW-0863">Zinc-finger</keyword>
<dbReference type="SUPFAM" id="SSF57850">
    <property type="entry name" value="RING/U-box"/>
    <property type="match status" value="1"/>
</dbReference>
<comment type="caution">
    <text evidence="3">The sequence shown here is derived from an EMBL/GenBank/DDBJ whole genome shotgun (WGS) entry which is preliminary data.</text>
</comment>
<dbReference type="Pfam" id="PF13639">
    <property type="entry name" value="zf-RING_2"/>
    <property type="match status" value="1"/>
</dbReference>
<proteinExistence type="predicted"/>
<dbReference type="GO" id="GO:0008270">
    <property type="term" value="F:zinc ion binding"/>
    <property type="evidence" value="ECO:0007669"/>
    <property type="project" value="UniProtKB-KW"/>
</dbReference>
<evidence type="ECO:0000259" key="2">
    <source>
        <dbReference type="PROSITE" id="PS50089"/>
    </source>
</evidence>
<evidence type="ECO:0000256" key="1">
    <source>
        <dbReference type="PROSITE-ProRule" id="PRU00175"/>
    </source>
</evidence>
<reference evidence="3 4" key="1">
    <citation type="submission" date="2024-01" db="EMBL/GenBank/DDBJ databases">
        <title>The genomes of 5 underutilized Papilionoideae crops provide insights into root nodulation and disease resistanc.</title>
        <authorList>
            <person name="Yuan L."/>
        </authorList>
    </citation>
    <scope>NUCLEOTIDE SEQUENCE [LARGE SCALE GENOMIC DNA]</scope>
    <source>
        <strain evidence="3">ZHUSHIDOU_FW_LH</strain>
        <tissue evidence="3">Leaf</tissue>
    </source>
</reference>